<sequence length="778" mass="86155">MEILTIVLLVLIIVILLNGNFKTGDRIGQLESRINALHQLLKQFQELPKPERHKPATVTHPAPAEKPAVEKPPVIVREPEVVAFKEMIEPPAPVKAVPERVPVRVSAPEPKLSFFEKHPDLEKFIGENLVNKIGIAILVLAIGYFVKYAIDKDWVSEAGRVATGIACGGILIGIAHRMRNSYKAFSSVLVGGGLAVFYFTITLAFHEFHLFTQVTTFVILIGITAFAVALALLYDKQEIAVIALLGGLASPFMVSTGKADYNALCVYLVLLNTGLLVISIYKSWRILNASAFALTVIVFAGVVCSLEISTYKTGFIYAGVLYLLYTVINIAHAVKEGKKFIASDFSILLINTGLYFSAGLYLLNRMEATAFRGMFTASLGAVNLVLTWLLFRSPKTDRNILFLFIGITLSFISLTAPIQLSGHYITLFWATETVLLYWLFQKLSIKLLGTSALLVWLAMVVSLVMDWLNVYGTAGAPVAVIANKGFITSLFAGSCTAVLARLAKNGESDRLHFFKMNLPVLRIATVLVFFIGGAAEVNHQFTSHFPGTGLNLIYLMLYLPLFVCGLQLVIRMLKMEVDQMIIFFVLAGCILVYFAFIPSFFDAQYETLEHHGYPYAHFNAHWAAAIFLGIVIRDMARMLKLFNPNARNTFTWLLSMAVVAFLSVEINMAANSLFYSGAGSLARIGDVYTRTGLPILWGLLSFALMWMGMRAKARNLRIISLTLFTITLVKLFTYDIIHIPAAGKIAAFFCLGILLLIISFMYQKVKKIIAEDEPLKID</sequence>
<feature type="transmembrane region" description="Helical" evidence="1">
    <location>
        <begin position="286"/>
        <end position="308"/>
    </location>
</feature>
<gene>
    <name evidence="2" type="ORF">GS398_10250</name>
</gene>
<feature type="transmembrane region" description="Helical" evidence="1">
    <location>
        <begin position="613"/>
        <end position="632"/>
    </location>
</feature>
<accession>A0A7K1XYQ2</accession>
<keyword evidence="1" id="KW-1133">Transmembrane helix</keyword>
<feature type="transmembrane region" description="Helical" evidence="1">
    <location>
        <begin position="718"/>
        <end position="739"/>
    </location>
</feature>
<feature type="transmembrane region" description="Helical" evidence="1">
    <location>
        <begin position="129"/>
        <end position="146"/>
    </location>
</feature>
<feature type="transmembrane region" description="Helical" evidence="1">
    <location>
        <begin position="400"/>
        <end position="418"/>
    </location>
</feature>
<keyword evidence="1" id="KW-0472">Membrane</keyword>
<feature type="transmembrane region" description="Helical" evidence="1">
    <location>
        <begin position="520"/>
        <end position="537"/>
    </location>
</feature>
<evidence type="ECO:0000313" key="2">
    <source>
        <dbReference type="EMBL" id="MXV15686.1"/>
    </source>
</evidence>
<feature type="transmembrane region" description="Helical" evidence="1">
    <location>
        <begin position="211"/>
        <end position="232"/>
    </location>
</feature>
<comment type="caution">
    <text evidence="2">The sequence shown here is derived from an EMBL/GenBank/DDBJ whole genome shotgun (WGS) entry which is preliminary data.</text>
</comment>
<feature type="transmembrane region" description="Helical" evidence="1">
    <location>
        <begin position="261"/>
        <end position="281"/>
    </location>
</feature>
<dbReference type="InterPro" id="IPR019286">
    <property type="entry name" value="DUF2339_TM"/>
</dbReference>
<keyword evidence="3" id="KW-1185">Reference proteome</keyword>
<feature type="transmembrane region" description="Helical" evidence="1">
    <location>
        <begin position="581"/>
        <end position="601"/>
    </location>
</feature>
<evidence type="ECO:0000256" key="1">
    <source>
        <dbReference type="SAM" id="Phobius"/>
    </source>
</evidence>
<feature type="transmembrane region" description="Helical" evidence="1">
    <location>
        <begin position="549"/>
        <end position="569"/>
    </location>
</feature>
<name>A0A7K1XYQ2_9SPHI</name>
<feature type="transmembrane region" description="Helical" evidence="1">
    <location>
        <begin position="447"/>
        <end position="468"/>
    </location>
</feature>
<protein>
    <submittedName>
        <fullName evidence="2">DUF2339 domain-containing protein</fullName>
    </submittedName>
</protein>
<feature type="transmembrane region" description="Helical" evidence="1">
    <location>
        <begin position="369"/>
        <end position="391"/>
    </location>
</feature>
<feature type="transmembrane region" description="Helical" evidence="1">
    <location>
        <begin position="345"/>
        <end position="363"/>
    </location>
</feature>
<feature type="transmembrane region" description="Helical" evidence="1">
    <location>
        <begin position="687"/>
        <end position="706"/>
    </location>
</feature>
<feature type="transmembrane region" description="Helical" evidence="1">
    <location>
        <begin position="314"/>
        <end position="333"/>
    </location>
</feature>
<dbReference type="AlphaFoldDB" id="A0A7K1XYQ2"/>
<evidence type="ECO:0000313" key="3">
    <source>
        <dbReference type="Proteomes" id="UP000451233"/>
    </source>
</evidence>
<feature type="transmembrane region" description="Helical" evidence="1">
    <location>
        <begin position="474"/>
        <end position="499"/>
    </location>
</feature>
<dbReference type="PANTHER" id="PTHR38434:SF1">
    <property type="entry name" value="BLL2549 PROTEIN"/>
    <property type="match status" value="1"/>
</dbReference>
<dbReference type="RefSeq" id="WP_160906663.1">
    <property type="nucleotide sequence ID" value="NZ_WVHS01000002.1"/>
</dbReference>
<feature type="transmembrane region" description="Helical" evidence="1">
    <location>
        <begin position="187"/>
        <end position="205"/>
    </location>
</feature>
<feature type="transmembrane region" description="Helical" evidence="1">
    <location>
        <begin position="652"/>
        <end position="675"/>
    </location>
</feature>
<feature type="transmembrane region" description="Helical" evidence="1">
    <location>
        <begin position="158"/>
        <end position="175"/>
    </location>
</feature>
<organism evidence="2 3">
    <name type="scientific">Hufsiella ginkgonis</name>
    <dbReference type="NCBI Taxonomy" id="2695274"/>
    <lineage>
        <taxon>Bacteria</taxon>
        <taxon>Pseudomonadati</taxon>
        <taxon>Bacteroidota</taxon>
        <taxon>Sphingobacteriia</taxon>
        <taxon>Sphingobacteriales</taxon>
        <taxon>Sphingobacteriaceae</taxon>
        <taxon>Hufsiella</taxon>
    </lineage>
</organism>
<proteinExistence type="predicted"/>
<feature type="transmembrane region" description="Helical" evidence="1">
    <location>
        <begin position="6"/>
        <end position="23"/>
    </location>
</feature>
<dbReference type="Proteomes" id="UP000451233">
    <property type="component" value="Unassembled WGS sequence"/>
</dbReference>
<feature type="transmembrane region" description="Helical" evidence="1">
    <location>
        <begin position="745"/>
        <end position="762"/>
    </location>
</feature>
<dbReference type="EMBL" id="WVHS01000002">
    <property type="protein sequence ID" value="MXV15686.1"/>
    <property type="molecule type" value="Genomic_DNA"/>
</dbReference>
<reference evidence="2 3" key="1">
    <citation type="submission" date="2019-11" db="EMBL/GenBank/DDBJ databases">
        <title>Pedobacter sp. HMF7056 Genome sequencing and assembly.</title>
        <authorList>
            <person name="Kang H."/>
            <person name="Kim H."/>
            <person name="Joh K."/>
        </authorList>
    </citation>
    <scope>NUCLEOTIDE SEQUENCE [LARGE SCALE GENOMIC DNA]</scope>
    <source>
        <strain evidence="2 3">HMF7056</strain>
    </source>
</reference>
<keyword evidence="1" id="KW-0812">Transmembrane</keyword>
<dbReference type="PANTHER" id="PTHR38434">
    <property type="entry name" value="BLL2549 PROTEIN"/>
    <property type="match status" value="1"/>
</dbReference>
<dbReference type="Pfam" id="PF10101">
    <property type="entry name" value="DUF2339"/>
    <property type="match status" value="1"/>
</dbReference>